<proteinExistence type="predicted"/>
<gene>
    <name evidence="2" type="ORF">GCM10023332_11400</name>
</gene>
<reference evidence="3" key="1">
    <citation type="journal article" date="2019" name="Int. J. Syst. Evol. Microbiol.">
        <title>The Global Catalogue of Microorganisms (GCM) 10K type strain sequencing project: providing services to taxonomists for standard genome sequencing and annotation.</title>
        <authorList>
            <consortium name="The Broad Institute Genomics Platform"/>
            <consortium name="The Broad Institute Genome Sequencing Center for Infectious Disease"/>
            <person name="Wu L."/>
            <person name="Ma J."/>
        </authorList>
    </citation>
    <scope>NUCLEOTIDE SEQUENCE [LARGE SCALE GENOMIC DNA]</scope>
    <source>
        <strain evidence="3">JCM 18392</strain>
    </source>
</reference>
<feature type="chain" id="PRO_5047437186" evidence="1">
    <location>
        <begin position="19"/>
        <end position="168"/>
    </location>
</feature>
<sequence length="168" mass="18032">MHFWTTALLAVLAFTVTAAEPSREVPSRFIGYWCTESLSDEDAGESDIHIGKSEIGYYQSAGKILSAAADGDELALIVQLTVDGDTRLATHEFEIPGSGDTLLSLRPNGQLLIRKRCDPLPGTPSNKSFKPNPHQGGLSQAFGEACGEVALRMVMGHQSDPEALCTRS</sequence>
<name>A0ABP9DWK6_9GAMM</name>
<feature type="signal peptide" evidence="1">
    <location>
        <begin position="1"/>
        <end position="18"/>
    </location>
</feature>
<dbReference type="Proteomes" id="UP001501323">
    <property type="component" value="Unassembled WGS sequence"/>
</dbReference>
<keyword evidence="1" id="KW-0732">Signal</keyword>
<accession>A0ABP9DWK6</accession>
<evidence type="ECO:0000256" key="1">
    <source>
        <dbReference type="SAM" id="SignalP"/>
    </source>
</evidence>
<dbReference type="EMBL" id="BAABJY010000001">
    <property type="protein sequence ID" value="GAA4861087.1"/>
    <property type="molecule type" value="Genomic_DNA"/>
</dbReference>
<protein>
    <submittedName>
        <fullName evidence="2">Uncharacterized protein</fullName>
    </submittedName>
</protein>
<evidence type="ECO:0000313" key="3">
    <source>
        <dbReference type="Proteomes" id="UP001501323"/>
    </source>
</evidence>
<evidence type="ECO:0000313" key="2">
    <source>
        <dbReference type="EMBL" id="GAA4861087.1"/>
    </source>
</evidence>
<keyword evidence="3" id="KW-1185">Reference proteome</keyword>
<comment type="caution">
    <text evidence="2">The sequence shown here is derived from an EMBL/GenBank/DDBJ whole genome shotgun (WGS) entry which is preliminary data.</text>
</comment>
<organism evidence="2 3">
    <name type="scientific">Luteimonas vadosa</name>
    <dbReference type="NCBI Taxonomy" id="1165507"/>
    <lineage>
        <taxon>Bacteria</taxon>
        <taxon>Pseudomonadati</taxon>
        <taxon>Pseudomonadota</taxon>
        <taxon>Gammaproteobacteria</taxon>
        <taxon>Lysobacterales</taxon>
        <taxon>Lysobacteraceae</taxon>
        <taxon>Luteimonas</taxon>
    </lineage>
</organism>